<keyword evidence="1" id="KW-0472">Membrane</keyword>
<keyword evidence="1" id="KW-0812">Transmembrane</keyword>
<reference evidence="2 3" key="1">
    <citation type="submission" date="2016-10" db="EMBL/GenBank/DDBJ databases">
        <authorList>
            <person name="de Groot N.N."/>
        </authorList>
    </citation>
    <scope>NUCLEOTIDE SEQUENCE [LARGE SCALE GENOMIC DNA]</scope>
    <source>
        <strain evidence="2 3">CGMCC 4.5598</strain>
    </source>
</reference>
<dbReference type="EMBL" id="FOHX01000003">
    <property type="protein sequence ID" value="SET47738.1"/>
    <property type="molecule type" value="Genomic_DNA"/>
</dbReference>
<organism evidence="2 3">
    <name type="scientific">Nonomuraea wenchangensis</name>
    <dbReference type="NCBI Taxonomy" id="568860"/>
    <lineage>
        <taxon>Bacteria</taxon>
        <taxon>Bacillati</taxon>
        <taxon>Actinomycetota</taxon>
        <taxon>Actinomycetes</taxon>
        <taxon>Streptosporangiales</taxon>
        <taxon>Streptosporangiaceae</taxon>
        <taxon>Nonomuraea</taxon>
    </lineage>
</organism>
<evidence type="ECO:0000313" key="3">
    <source>
        <dbReference type="Proteomes" id="UP000199361"/>
    </source>
</evidence>
<name>A0A1I0EQZ3_9ACTN</name>
<proteinExistence type="predicted"/>
<dbReference type="Proteomes" id="UP000199361">
    <property type="component" value="Unassembled WGS sequence"/>
</dbReference>
<keyword evidence="3" id="KW-1185">Reference proteome</keyword>
<feature type="transmembrane region" description="Helical" evidence="1">
    <location>
        <begin position="36"/>
        <end position="54"/>
    </location>
</feature>
<accession>A0A1I0EQZ3</accession>
<evidence type="ECO:0000256" key="1">
    <source>
        <dbReference type="SAM" id="Phobius"/>
    </source>
</evidence>
<dbReference type="RefSeq" id="WP_091079322.1">
    <property type="nucleotide sequence ID" value="NZ_FOHX01000003.1"/>
</dbReference>
<evidence type="ECO:0000313" key="2">
    <source>
        <dbReference type="EMBL" id="SET47738.1"/>
    </source>
</evidence>
<dbReference type="AlphaFoldDB" id="A0A1I0EQZ3"/>
<protein>
    <submittedName>
        <fullName evidence="2">Uncharacterized protein</fullName>
    </submittedName>
</protein>
<gene>
    <name evidence="2" type="ORF">SAMN05421811_103162</name>
</gene>
<keyword evidence="1" id="KW-1133">Transmembrane helix</keyword>
<dbReference type="OrthoDB" id="3544498at2"/>
<dbReference type="STRING" id="568860.SAMN05421811_103162"/>
<sequence length="62" mass="6607">MQVGKYAKTVVAALFAAVVVAKSAVTDGLITPQEWIDIVLAVLTSLGVWVVPNAKRSEDLPR</sequence>